<dbReference type="EMBL" id="LOKL01000158">
    <property type="protein sequence ID" value="MBZ3926364.1"/>
    <property type="molecule type" value="Genomic_DNA"/>
</dbReference>
<reference evidence="1" key="1">
    <citation type="submission" date="2015-12" db="EMBL/GenBank/DDBJ databases">
        <authorList>
            <person name="Bansal K."/>
            <person name="Midha S."/>
            <person name="Patil P.B."/>
        </authorList>
    </citation>
    <scope>NUCLEOTIDE SEQUENCE</scope>
    <source>
        <strain evidence="1">LMG867</strain>
    </source>
</reference>
<sequence length="74" mass="8271">MRESPIYFVLSREQLVAACGNDYDNLDAAIDGATRRTEKDGEPRVVVQQLAQLNRKTTVVVACHTVKEQQESHA</sequence>
<name>A0AAW4RTS3_XANCI</name>
<evidence type="ECO:0000313" key="2">
    <source>
        <dbReference type="Proteomes" id="UP000825388"/>
    </source>
</evidence>
<comment type="caution">
    <text evidence="1">The sequence shown here is derived from an EMBL/GenBank/DDBJ whole genome shotgun (WGS) entry which is preliminary data.</text>
</comment>
<accession>A0AAW4RTS3</accession>
<dbReference type="AlphaFoldDB" id="A0AAW4RTS3"/>
<proteinExistence type="predicted"/>
<organism evidence="1 2">
    <name type="scientific">Xanthomonas citri pv. sesbaniae</name>
    <dbReference type="NCBI Taxonomy" id="473425"/>
    <lineage>
        <taxon>Bacteria</taxon>
        <taxon>Pseudomonadati</taxon>
        <taxon>Pseudomonadota</taxon>
        <taxon>Gammaproteobacteria</taxon>
        <taxon>Lysobacterales</taxon>
        <taxon>Lysobacteraceae</taxon>
        <taxon>Xanthomonas</taxon>
    </lineage>
</organism>
<evidence type="ECO:0000313" key="1">
    <source>
        <dbReference type="EMBL" id="MBZ3926364.1"/>
    </source>
</evidence>
<dbReference type="Proteomes" id="UP000825388">
    <property type="component" value="Unassembled WGS sequence"/>
</dbReference>
<dbReference type="RefSeq" id="WP_089111764.1">
    <property type="nucleotide sequence ID" value="NZ_LOKL01000158.1"/>
</dbReference>
<gene>
    <name evidence="1" type="ORF">Xseb_02575</name>
</gene>
<protein>
    <submittedName>
        <fullName evidence="1">Uncharacterized protein</fullName>
    </submittedName>
</protein>